<name>A6GFX8_9BACT</name>
<keyword evidence="2 4" id="KW-0238">DNA-binding</keyword>
<feature type="DNA-binding region" description="H-T-H motif" evidence="4">
    <location>
        <begin position="32"/>
        <end position="51"/>
    </location>
</feature>
<keyword evidence="3" id="KW-0804">Transcription</keyword>
<dbReference type="eggNOG" id="COG1309">
    <property type="taxonomic scope" value="Bacteria"/>
</dbReference>
<dbReference type="GO" id="GO:0003700">
    <property type="term" value="F:DNA-binding transcription factor activity"/>
    <property type="evidence" value="ECO:0007669"/>
    <property type="project" value="TreeGrafter"/>
</dbReference>
<dbReference type="InterPro" id="IPR050109">
    <property type="entry name" value="HTH-type_TetR-like_transc_reg"/>
</dbReference>
<dbReference type="PANTHER" id="PTHR30055">
    <property type="entry name" value="HTH-TYPE TRANSCRIPTIONAL REGULATOR RUTR"/>
    <property type="match status" value="1"/>
</dbReference>
<evidence type="ECO:0000256" key="1">
    <source>
        <dbReference type="ARBA" id="ARBA00023015"/>
    </source>
</evidence>
<gene>
    <name evidence="6" type="ORF">PPSIR1_26171</name>
</gene>
<keyword evidence="1" id="KW-0805">Transcription regulation</keyword>
<dbReference type="SUPFAM" id="SSF48498">
    <property type="entry name" value="Tetracyclin repressor-like, C-terminal domain"/>
    <property type="match status" value="1"/>
</dbReference>
<proteinExistence type="predicted"/>
<evidence type="ECO:0000313" key="6">
    <source>
        <dbReference type="EMBL" id="EDM75223.1"/>
    </source>
</evidence>
<dbReference type="STRING" id="391625.PPSIR1_26171"/>
<dbReference type="RefSeq" id="WP_006975618.1">
    <property type="nucleotide sequence ID" value="NZ_ABCS01000099.1"/>
</dbReference>
<dbReference type="AlphaFoldDB" id="A6GFX8"/>
<evidence type="ECO:0000256" key="3">
    <source>
        <dbReference type="ARBA" id="ARBA00023163"/>
    </source>
</evidence>
<dbReference type="Gene3D" id="1.10.10.60">
    <property type="entry name" value="Homeodomain-like"/>
    <property type="match status" value="1"/>
</dbReference>
<dbReference type="PRINTS" id="PR00455">
    <property type="entry name" value="HTHTETR"/>
</dbReference>
<keyword evidence="7" id="KW-1185">Reference proteome</keyword>
<dbReference type="InterPro" id="IPR001647">
    <property type="entry name" value="HTH_TetR"/>
</dbReference>
<dbReference type="GO" id="GO:0000976">
    <property type="term" value="F:transcription cis-regulatory region binding"/>
    <property type="evidence" value="ECO:0007669"/>
    <property type="project" value="TreeGrafter"/>
</dbReference>
<evidence type="ECO:0000259" key="5">
    <source>
        <dbReference type="PROSITE" id="PS50977"/>
    </source>
</evidence>
<dbReference type="OrthoDB" id="5365491at2"/>
<comment type="caution">
    <text evidence="6">The sequence shown here is derived from an EMBL/GenBank/DDBJ whole genome shotgun (WGS) entry which is preliminary data.</text>
</comment>
<dbReference type="InterPro" id="IPR009057">
    <property type="entry name" value="Homeodomain-like_sf"/>
</dbReference>
<reference evidence="6 7" key="1">
    <citation type="submission" date="2007-06" db="EMBL/GenBank/DDBJ databases">
        <authorList>
            <person name="Shimkets L."/>
            <person name="Ferriera S."/>
            <person name="Johnson J."/>
            <person name="Kravitz S."/>
            <person name="Beeson K."/>
            <person name="Sutton G."/>
            <person name="Rogers Y.-H."/>
            <person name="Friedman R."/>
            <person name="Frazier M."/>
            <person name="Venter J.C."/>
        </authorList>
    </citation>
    <scope>NUCLEOTIDE SEQUENCE [LARGE SCALE GENOMIC DNA]</scope>
    <source>
        <strain evidence="6 7">SIR-1</strain>
    </source>
</reference>
<accession>A6GFX8</accession>
<dbReference type="InterPro" id="IPR036271">
    <property type="entry name" value="Tet_transcr_reg_TetR-rel_C_sf"/>
</dbReference>
<dbReference type="Gene3D" id="1.10.357.10">
    <property type="entry name" value="Tetracycline Repressor, domain 2"/>
    <property type="match status" value="1"/>
</dbReference>
<protein>
    <submittedName>
        <fullName evidence="6">Putative transcriptional regulator</fullName>
    </submittedName>
</protein>
<dbReference type="Pfam" id="PF00440">
    <property type="entry name" value="TetR_N"/>
    <property type="match status" value="1"/>
</dbReference>
<evidence type="ECO:0000256" key="2">
    <source>
        <dbReference type="ARBA" id="ARBA00023125"/>
    </source>
</evidence>
<evidence type="ECO:0000313" key="7">
    <source>
        <dbReference type="Proteomes" id="UP000005801"/>
    </source>
</evidence>
<organism evidence="6 7">
    <name type="scientific">Plesiocystis pacifica SIR-1</name>
    <dbReference type="NCBI Taxonomy" id="391625"/>
    <lineage>
        <taxon>Bacteria</taxon>
        <taxon>Pseudomonadati</taxon>
        <taxon>Myxococcota</taxon>
        <taxon>Polyangia</taxon>
        <taxon>Nannocystales</taxon>
        <taxon>Nannocystaceae</taxon>
        <taxon>Plesiocystis</taxon>
    </lineage>
</organism>
<dbReference type="Proteomes" id="UP000005801">
    <property type="component" value="Unassembled WGS sequence"/>
</dbReference>
<dbReference type="SUPFAM" id="SSF46689">
    <property type="entry name" value="Homeodomain-like"/>
    <property type="match status" value="1"/>
</dbReference>
<feature type="domain" description="HTH tetR-type" evidence="5">
    <location>
        <begin position="10"/>
        <end position="69"/>
    </location>
</feature>
<evidence type="ECO:0000256" key="4">
    <source>
        <dbReference type="PROSITE-ProRule" id="PRU00335"/>
    </source>
</evidence>
<dbReference type="PANTHER" id="PTHR30055:SF234">
    <property type="entry name" value="HTH-TYPE TRANSCRIPTIONAL REGULATOR BETI"/>
    <property type="match status" value="1"/>
</dbReference>
<dbReference type="PROSITE" id="PS50977">
    <property type="entry name" value="HTH_TETR_2"/>
    <property type="match status" value="1"/>
</dbReference>
<dbReference type="EMBL" id="ABCS01000099">
    <property type="protein sequence ID" value="EDM75223.1"/>
    <property type="molecule type" value="Genomic_DNA"/>
</dbReference>
<sequence>MPARQTQKGRQTRERLLQAAAEELLERDGAMDFASVARRAGVSAGAPYRHFASKSQLLVALVDVFYDEWEAVAYRPTFEEVSEDWWERERERIRRTVEFYYGHPLGALMQQRLLGDAEAVRHQRVRADRTVKGAVENVARGQALGRVPAHIDAEICGALLMGGVGQALHRALAGKRRMSRARVTRELQAFMQRALCIDELEDES</sequence>